<keyword evidence="3" id="KW-1185">Reference proteome</keyword>
<gene>
    <name evidence="2" type="ORF">P5673_024799</name>
</gene>
<dbReference type="AlphaFoldDB" id="A0AAD9UXT1"/>
<feature type="coiled-coil region" evidence="1">
    <location>
        <begin position="69"/>
        <end position="110"/>
    </location>
</feature>
<protein>
    <submittedName>
        <fullName evidence="2">Uncharacterized protein</fullName>
    </submittedName>
</protein>
<comment type="caution">
    <text evidence="2">The sequence shown here is derived from an EMBL/GenBank/DDBJ whole genome shotgun (WGS) entry which is preliminary data.</text>
</comment>
<accession>A0AAD9UXT1</accession>
<organism evidence="2 3">
    <name type="scientific">Acropora cervicornis</name>
    <name type="common">Staghorn coral</name>
    <dbReference type="NCBI Taxonomy" id="6130"/>
    <lineage>
        <taxon>Eukaryota</taxon>
        <taxon>Metazoa</taxon>
        <taxon>Cnidaria</taxon>
        <taxon>Anthozoa</taxon>
        <taxon>Hexacorallia</taxon>
        <taxon>Scleractinia</taxon>
        <taxon>Astrocoeniina</taxon>
        <taxon>Acroporidae</taxon>
        <taxon>Acropora</taxon>
    </lineage>
</organism>
<reference evidence="2" key="1">
    <citation type="journal article" date="2023" name="G3 (Bethesda)">
        <title>Whole genome assembly and annotation of the endangered Caribbean coral Acropora cervicornis.</title>
        <authorList>
            <person name="Selwyn J.D."/>
            <person name="Vollmer S.V."/>
        </authorList>
    </citation>
    <scope>NUCLEOTIDE SEQUENCE</scope>
    <source>
        <strain evidence="2">K2</strain>
    </source>
</reference>
<evidence type="ECO:0000313" key="2">
    <source>
        <dbReference type="EMBL" id="KAK2553816.1"/>
    </source>
</evidence>
<proteinExistence type="predicted"/>
<dbReference type="EMBL" id="JARQWQ010000074">
    <property type="protein sequence ID" value="KAK2553816.1"/>
    <property type="molecule type" value="Genomic_DNA"/>
</dbReference>
<evidence type="ECO:0000256" key="1">
    <source>
        <dbReference type="SAM" id="Coils"/>
    </source>
</evidence>
<dbReference type="Proteomes" id="UP001249851">
    <property type="component" value="Unassembled WGS sequence"/>
</dbReference>
<keyword evidence="1" id="KW-0175">Coiled coil</keyword>
<sequence length="209" mass="24386">MSGIPPNSSFQPWNIDIADKSLQYARNIATRKVALIIYLAYSSIKEWYYLVREQEKFQAAGQNASSSHQEEAEDEVASLRNDAQEWRAEHANLEAEKKNLLDEMRDTINSMGEEICHLQNTSNQIQEYIKWLEKDERFAYNGKHISDTKNKQRTLKAILTRAETALKEPLLNIDLYHVIVYELHLLLRVMDVMLDNIITEVIEWDKSDD</sequence>
<reference evidence="2" key="2">
    <citation type="journal article" date="2023" name="Science">
        <title>Genomic signatures of disease resistance in endangered staghorn corals.</title>
        <authorList>
            <person name="Vollmer S.V."/>
            <person name="Selwyn J.D."/>
            <person name="Despard B.A."/>
            <person name="Roesel C.L."/>
        </authorList>
    </citation>
    <scope>NUCLEOTIDE SEQUENCE</scope>
    <source>
        <strain evidence="2">K2</strain>
    </source>
</reference>
<evidence type="ECO:0000313" key="3">
    <source>
        <dbReference type="Proteomes" id="UP001249851"/>
    </source>
</evidence>
<name>A0AAD9UXT1_ACRCE</name>